<dbReference type="InterPro" id="IPR010978">
    <property type="entry name" value="tRNA-bd_arm"/>
</dbReference>
<dbReference type="Pfam" id="PF10458">
    <property type="entry name" value="Val_tRNA-synt_C"/>
    <property type="match status" value="1"/>
</dbReference>
<dbReference type="EC" id="6.1.1.9" evidence="9"/>
<dbReference type="Pfam" id="PF08264">
    <property type="entry name" value="Anticodon_1"/>
    <property type="match status" value="1"/>
</dbReference>
<dbReference type="GO" id="GO:0002161">
    <property type="term" value="F:aminoacyl-tRNA deacylase activity"/>
    <property type="evidence" value="ECO:0007669"/>
    <property type="project" value="InterPro"/>
</dbReference>
<keyword evidence="4 9" id="KW-0067">ATP-binding</keyword>
<name>A0A1B1U5D7_9HELI</name>
<accession>A0A1B1U5D7</accession>
<dbReference type="FunFam" id="3.40.50.620:FF:000382">
    <property type="entry name" value="Valine--tRNA ligase"/>
    <property type="match status" value="1"/>
</dbReference>
<dbReference type="InterPro" id="IPR033705">
    <property type="entry name" value="Anticodon_Ia_Val"/>
</dbReference>
<dbReference type="InterPro" id="IPR037118">
    <property type="entry name" value="Val-tRNA_synth_C_sf"/>
</dbReference>
<comment type="domain">
    <text evidence="9">The C-terminal coiled-coil domain is crucial for aminoacylation activity.</text>
</comment>
<organism evidence="13 14">
    <name type="scientific">Helicobacter enhydrae</name>
    <dbReference type="NCBI Taxonomy" id="222136"/>
    <lineage>
        <taxon>Bacteria</taxon>
        <taxon>Pseudomonadati</taxon>
        <taxon>Campylobacterota</taxon>
        <taxon>Epsilonproteobacteria</taxon>
        <taxon>Campylobacterales</taxon>
        <taxon>Helicobacteraceae</taxon>
        <taxon>Helicobacter</taxon>
    </lineage>
</organism>
<sequence>MKTYSAKQIEQEIYQHTKQQGYFEIDGNHKIAQKDKHFAIMMPPPNVTGVLHIGHALTFTLQDIITRYKRMDGYITLYQPGMDHAGIATQNVVEKQLLKQGIKKEEMSRENFVKKVWEWKEESGGMILSQMEHLGISPAWSRLRFTLDEGLRNAVKTAFKQWYDEGYIYQGNYMINWCTHDGALSDIEVEYEKNQTSLYHLKYPIENSDQYLVVATTRPETFFGDTAVMINPNDSRYTHLIGQNVILPIINRKIPIIADEKVDMEFGTGCVKVTPAHDMNDYEVGKKHGLESLTIFDKNGFLNHHALEFEGLERLEAREPIVQKLQDLGFVEKIEPYTNQVGKCYRCGNIVEPYISKQWFISPKIAETAIKAVNDGGCQFFPSQWKNNYNAWMRELRPWCISRQLWWGHQIPVFYCECGEQFVSTEDNPCSCPKCGGSHITQDPDVLDTWFSSALWAFSTLGWGNGTWGEGIVWNKEDLQNFYPNSLLITGFDILFFWVARMLLAGQSTLQNLPFQDIYLHALVCDEYGRKMSKSLGNVVNPLEMIETYGADSVRFTLAKLCIQGRNIRLDPKALDLAKNFANKIFNAGNFLLLYLQQQEGEDACFKELETFKTPLGRYLASSFSQTTQKLREALDTYRFNDSTQIIEQFLWDEFCDWGIEFAKVQKESITELGSIFLSALKLLHPFMPFLSDYLYHKLRKTSLTQDDSIMITPFPKPQTLDTQIQEEFAIIKDIITSTRRLKLQLGNIEIKEVFVKAKVTHPDWLFAFLQKLTKISRCQIVDTKPQGSIGDIGRLCECYVVLNEANLQQILGRLENQKGKLEAEVAKLTALLQNQKFVANAPESVLLSNQEGLKIAQEKLQKVQEELQNLRS</sequence>
<dbReference type="RefSeq" id="WP_066339928.1">
    <property type="nucleotide sequence ID" value="NZ_CP016503.1"/>
</dbReference>
<dbReference type="STRING" id="222136.BBW65_03765"/>
<evidence type="ECO:0000259" key="11">
    <source>
        <dbReference type="Pfam" id="PF08264"/>
    </source>
</evidence>
<dbReference type="GO" id="GO:0005524">
    <property type="term" value="F:ATP binding"/>
    <property type="evidence" value="ECO:0007669"/>
    <property type="project" value="UniProtKB-UniRule"/>
</dbReference>
<comment type="similarity">
    <text evidence="9">Belongs to the class-I aminoacyl-tRNA synthetase family. ValS type 1 subfamily.</text>
</comment>
<dbReference type="FunFam" id="3.90.740.10:FF:000005">
    <property type="entry name" value="Valine--tRNA ligase, mitochondrial"/>
    <property type="match status" value="1"/>
</dbReference>
<dbReference type="Gene3D" id="3.40.50.620">
    <property type="entry name" value="HUPs"/>
    <property type="match status" value="2"/>
</dbReference>
<dbReference type="SUPFAM" id="SSF50677">
    <property type="entry name" value="ValRS/IleRS/LeuRS editing domain"/>
    <property type="match status" value="1"/>
</dbReference>
<keyword evidence="7 9" id="KW-0030">Aminoacyl-tRNA synthetase</keyword>
<evidence type="ECO:0000256" key="3">
    <source>
        <dbReference type="ARBA" id="ARBA00022741"/>
    </source>
</evidence>
<evidence type="ECO:0000256" key="2">
    <source>
        <dbReference type="ARBA" id="ARBA00022598"/>
    </source>
</evidence>
<dbReference type="KEGG" id="het:BBW65_03765"/>
<dbReference type="SUPFAM" id="SSF47323">
    <property type="entry name" value="Anticodon-binding domain of a subclass of class I aminoacyl-tRNA synthetases"/>
    <property type="match status" value="1"/>
</dbReference>
<dbReference type="InterPro" id="IPR019499">
    <property type="entry name" value="Val-tRNA_synth_tRNA-bd"/>
</dbReference>
<dbReference type="PANTHER" id="PTHR11946:SF93">
    <property type="entry name" value="VALINE--TRNA LIGASE, CHLOROPLASTIC_MITOCHONDRIAL 2"/>
    <property type="match status" value="1"/>
</dbReference>
<dbReference type="AlphaFoldDB" id="A0A1B1U5D7"/>
<dbReference type="GO" id="GO:0006438">
    <property type="term" value="P:valyl-tRNA aminoacylation"/>
    <property type="evidence" value="ECO:0007669"/>
    <property type="project" value="UniProtKB-UniRule"/>
</dbReference>
<evidence type="ECO:0000259" key="10">
    <source>
        <dbReference type="Pfam" id="PF00133"/>
    </source>
</evidence>
<feature type="domain" description="Methionyl/Valyl/Leucyl/Isoleucyl-tRNA synthetase anticodon-binding" evidence="11">
    <location>
        <begin position="618"/>
        <end position="746"/>
    </location>
</feature>
<evidence type="ECO:0000259" key="12">
    <source>
        <dbReference type="Pfam" id="PF10458"/>
    </source>
</evidence>
<feature type="short sequence motif" description="'KMSKS' region" evidence="9">
    <location>
        <begin position="531"/>
        <end position="535"/>
    </location>
</feature>
<dbReference type="Gene3D" id="1.10.287.380">
    <property type="entry name" value="Valyl-tRNA synthetase, C-terminal domain"/>
    <property type="match status" value="1"/>
</dbReference>
<dbReference type="InterPro" id="IPR013155">
    <property type="entry name" value="M/V/L/I-tRNA-synth_anticd-bd"/>
</dbReference>
<reference evidence="14" key="1">
    <citation type="submission" date="2016-07" db="EMBL/GenBank/DDBJ databases">
        <authorList>
            <person name="Florea S."/>
            <person name="Webb J.S."/>
            <person name="Jaromczyk J."/>
            <person name="Schardl C.L."/>
        </authorList>
    </citation>
    <scope>NUCLEOTIDE SEQUENCE [LARGE SCALE GENOMIC DNA]</scope>
    <source>
        <strain evidence="14">MIT 01-6242</strain>
    </source>
</reference>
<feature type="binding site" evidence="9">
    <location>
        <position position="534"/>
    </location>
    <ligand>
        <name>ATP</name>
        <dbReference type="ChEBI" id="CHEBI:30616"/>
    </ligand>
</feature>
<proteinExistence type="inferred from homology"/>
<dbReference type="GO" id="GO:0004832">
    <property type="term" value="F:valine-tRNA ligase activity"/>
    <property type="evidence" value="ECO:0007669"/>
    <property type="project" value="UniProtKB-UniRule"/>
</dbReference>
<dbReference type="Proteomes" id="UP000092884">
    <property type="component" value="Chromosome"/>
</dbReference>
<evidence type="ECO:0000256" key="7">
    <source>
        <dbReference type="ARBA" id="ARBA00023146"/>
    </source>
</evidence>
<evidence type="ECO:0000256" key="4">
    <source>
        <dbReference type="ARBA" id="ARBA00022840"/>
    </source>
</evidence>
<keyword evidence="6 9" id="KW-0175">Coiled coil</keyword>
<keyword evidence="14" id="KW-1185">Reference proteome</keyword>
<dbReference type="InterPro" id="IPR002300">
    <property type="entry name" value="aa-tRNA-synth_Ia"/>
</dbReference>
<evidence type="ECO:0000256" key="6">
    <source>
        <dbReference type="ARBA" id="ARBA00023054"/>
    </source>
</evidence>
<gene>
    <name evidence="9" type="primary">valS</name>
    <name evidence="13" type="ORF">BBW65_03765</name>
</gene>
<comment type="domain">
    <text evidence="9">ValRS has two distinct active sites: one for aminoacylation and one for editing. The misactivated threonine is translocated from the active site to the editing site.</text>
</comment>
<dbReference type="Pfam" id="PF00133">
    <property type="entry name" value="tRNA-synt_1"/>
    <property type="match status" value="1"/>
</dbReference>
<dbReference type="Gene3D" id="1.10.730.10">
    <property type="entry name" value="Isoleucyl-tRNA Synthetase, Domain 1"/>
    <property type="match status" value="1"/>
</dbReference>
<keyword evidence="2 9" id="KW-0436">Ligase</keyword>
<evidence type="ECO:0000256" key="9">
    <source>
        <dbReference type="HAMAP-Rule" id="MF_02004"/>
    </source>
</evidence>
<evidence type="ECO:0000313" key="14">
    <source>
        <dbReference type="Proteomes" id="UP000092884"/>
    </source>
</evidence>
<protein>
    <recommendedName>
        <fullName evidence="9">Valine--tRNA ligase</fullName>
        <ecNumber evidence="9">6.1.1.9</ecNumber>
    </recommendedName>
    <alternativeName>
        <fullName evidence="9">Valyl-tRNA synthetase</fullName>
        <shortName evidence="9">ValRS</shortName>
    </alternativeName>
</protein>
<dbReference type="SUPFAM" id="SSF46589">
    <property type="entry name" value="tRNA-binding arm"/>
    <property type="match status" value="1"/>
</dbReference>
<evidence type="ECO:0000256" key="5">
    <source>
        <dbReference type="ARBA" id="ARBA00022917"/>
    </source>
</evidence>
<dbReference type="InterPro" id="IPR002303">
    <property type="entry name" value="Valyl-tRNA_ligase"/>
</dbReference>
<dbReference type="Gene3D" id="3.90.740.10">
    <property type="entry name" value="Valyl/Leucyl/Isoleucyl-tRNA synthetase, editing domain"/>
    <property type="match status" value="1"/>
</dbReference>
<dbReference type="GO" id="GO:0005829">
    <property type="term" value="C:cytosol"/>
    <property type="evidence" value="ECO:0007669"/>
    <property type="project" value="TreeGrafter"/>
</dbReference>
<keyword evidence="3 9" id="KW-0547">Nucleotide-binding</keyword>
<comment type="function">
    <text evidence="9">Catalyzes the attachment of valine to tRNA(Val). As ValRS can inadvertently accommodate and process structurally similar amino acids such as threonine, to avoid such errors, it has a 'posttransfer' editing activity that hydrolyzes mischarged Thr-tRNA(Val) in a tRNA-dependent manner.</text>
</comment>
<dbReference type="EMBL" id="CP016503">
    <property type="protein sequence ID" value="ANV97968.1"/>
    <property type="molecule type" value="Genomic_DNA"/>
</dbReference>
<comment type="catalytic activity">
    <reaction evidence="8 9">
        <text>tRNA(Val) + L-valine + ATP = L-valyl-tRNA(Val) + AMP + diphosphate</text>
        <dbReference type="Rhea" id="RHEA:10704"/>
        <dbReference type="Rhea" id="RHEA-COMP:9672"/>
        <dbReference type="Rhea" id="RHEA-COMP:9708"/>
        <dbReference type="ChEBI" id="CHEBI:30616"/>
        <dbReference type="ChEBI" id="CHEBI:33019"/>
        <dbReference type="ChEBI" id="CHEBI:57762"/>
        <dbReference type="ChEBI" id="CHEBI:78442"/>
        <dbReference type="ChEBI" id="CHEBI:78537"/>
        <dbReference type="ChEBI" id="CHEBI:456215"/>
        <dbReference type="EC" id="6.1.1.9"/>
    </reaction>
</comment>
<dbReference type="InterPro" id="IPR001412">
    <property type="entry name" value="aa-tRNA-synth_I_CS"/>
</dbReference>
<dbReference type="PROSITE" id="PS00178">
    <property type="entry name" value="AA_TRNA_LIGASE_I"/>
    <property type="match status" value="1"/>
</dbReference>
<dbReference type="NCBIfam" id="NF004349">
    <property type="entry name" value="PRK05729.1"/>
    <property type="match status" value="1"/>
</dbReference>
<feature type="domain" description="Valyl-tRNA synthetase tRNA-binding arm" evidence="12">
    <location>
        <begin position="810"/>
        <end position="871"/>
    </location>
</feature>
<dbReference type="HAMAP" id="MF_02004">
    <property type="entry name" value="Val_tRNA_synth_type1"/>
    <property type="match status" value="1"/>
</dbReference>
<evidence type="ECO:0000313" key="13">
    <source>
        <dbReference type="EMBL" id="ANV97968.1"/>
    </source>
</evidence>
<dbReference type="PRINTS" id="PR00986">
    <property type="entry name" value="TRNASYNTHVAL"/>
</dbReference>
<keyword evidence="5 9" id="KW-0648">Protein biosynthesis</keyword>
<feature type="domain" description="Aminoacyl-tRNA synthetase class Ia" evidence="10">
    <location>
        <begin position="13"/>
        <end position="570"/>
    </location>
</feature>
<comment type="subunit">
    <text evidence="9">Monomer.</text>
</comment>
<keyword evidence="1 9" id="KW-0963">Cytoplasm</keyword>
<evidence type="ECO:0000256" key="1">
    <source>
        <dbReference type="ARBA" id="ARBA00022490"/>
    </source>
</evidence>
<dbReference type="CDD" id="cd07962">
    <property type="entry name" value="Anticodon_Ia_Val"/>
    <property type="match status" value="1"/>
</dbReference>
<comment type="subcellular location">
    <subcellularLocation>
        <location evidence="9">Cytoplasm</location>
    </subcellularLocation>
</comment>
<feature type="short sequence motif" description="'HIGH' region" evidence="9">
    <location>
        <begin position="45"/>
        <end position="55"/>
    </location>
</feature>
<dbReference type="InterPro" id="IPR009008">
    <property type="entry name" value="Val/Leu/Ile-tRNA-synth_edit"/>
</dbReference>
<dbReference type="CDD" id="cd00817">
    <property type="entry name" value="ValRS_core"/>
    <property type="match status" value="1"/>
</dbReference>
<dbReference type="InterPro" id="IPR009080">
    <property type="entry name" value="tRNAsynth_Ia_anticodon-bd"/>
</dbReference>
<dbReference type="OrthoDB" id="9810365at2"/>
<feature type="coiled-coil region" evidence="9">
    <location>
        <begin position="805"/>
        <end position="867"/>
    </location>
</feature>
<evidence type="ECO:0000256" key="8">
    <source>
        <dbReference type="ARBA" id="ARBA00047552"/>
    </source>
</evidence>
<dbReference type="NCBIfam" id="TIGR00422">
    <property type="entry name" value="valS"/>
    <property type="match status" value="1"/>
</dbReference>
<dbReference type="PANTHER" id="PTHR11946">
    <property type="entry name" value="VALYL-TRNA SYNTHETASES"/>
    <property type="match status" value="1"/>
</dbReference>
<dbReference type="SUPFAM" id="SSF52374">
    <property type="entry name" value="Nucleotidylyl transferase"/>
    <property type="match status" value="1"/>
</dbReference>
<dbReference type="InterPro" id="IPR014729">
    <property type="entry name" value="Rossmann-like_a/b/a_fold"/>
</dbReference>